<reference evidence="2 3" key="1">
    <citation type="submission" date="2023-09" db="EMBL/GenBank/DDBJ databases">
        <authorList>
            <person name="Rey-Velasco X."/>
        </authorList>
    </citation>
    <scope>NUCLEOTIDE SEQUENCE [LARGE SCALE GENOMIC DNA]</scope>
    <source>
        <strain evidence="2 3">F390</strain>
    </source>
</reference>
<dbReference type="InterPro" id="IPR045247">
    <property type="entry name" value="Oye-like"/>
</dbReference>
<evidence type="ECO:0000313" key="3">
    <source>
        <dbReference type="Proteomes" id="UP001259803"/>
    </source>
</evidence>
<dbReference type="Proteomes" id="UP001259803">
    <property type="component" value="Unassembled WGS sequence"/>
</dbReference>
<dbReference type="Gene3D" id="3.20.20.70">
    <property type="entry name" value="Aldolase class I"/>
    <property type="match status" value="1"/>
</dbReference>
<keyword evidence="3" id="KW-1185">Reference proteome</keyword>
<evidence type="ECO:0000313" key="2">
    <source>
        <dbReference type="EMBL" id="MDT0577134.1"/>
    </source>
</evidence>
<dbReference type="PANTHER" id="PTHR22893:SF91">
    <property type="entry name" value="NADPH DEHYDROGENASE 2-RELATED"/>
    <property type="match status" value="1"/>
</dbReference>
<feature type="domain" description="NADH:flavin oxidoreductase/NADH oxidase N-terminal" evidence="1">
    <location>
        <begin position="4"/>
        <end position="327"/>
    </location>
</feature>
<proteinExistence type="predicted"/>
<gene>
    <name evidence="2" type="ORF">RM533_13260</name>
</gene>
<dbReference type="PANTHER" id="PTHR22893">
    <property type="entry name" value="NADH OXIDOREDUCTASE-RELATED"/>
    <property type="match status" value="1"/>
</dbReference>
<dbReference type="SUPFAM" id="SSF51395">
    <property type="entry name" value="FMN-linked oxidoreductases"/>
    <property type="match status" value="1"/>
</dbReference>
<dbReference type="CDD" id="cd02933">
    <property type="entry name" value="OYE_like_FMN"/>
    <property type="match status" value="1"/>
</dbReference>
<sequence length="355" mass="38001">MTTLFDPVNLGDTALANRIIMAPMTRSRAGPGDVPTSLMADYYRQRASAGLIITEGTQPSAEGKGYLRTPGIHSADQISGWRDVTDAVHAEGGRIFLQIMHCGRIASGLNKDPAAQTVAPSAIRARGEIMTEQGMMPFDEPVALETRDIPRVIREFADAARNAVAAGFDGVELHCTSGYLPAQFLSSGSNHRTDGYGGSSSNRIRFVVESLEAMAAAIGAGRVGFRICPGNPFNDIWDEDPAETYGALLRAVSPLDLAYVHLIDVPSPQVSSLNLLKHNWRGRTVLNESLSRKKAEELISGGVADAVSFGRPFIGNPDLVERFRNGAALASFDPATLYTPGPEGYVDYPALVAVN</sequence>
<dbReference type="Pfam" id="PF00724">
    <property type="entry name" value="Oxidored_FMN"/>
    <property type="match status" value="1"/>
</dbReference>
<organism evidence="2 3">
    <name type="scientific">Croceicoccus esteveae</name>
    <dbReference type="NCBI Taxonomy" id="3075597"/>
    <lineage>
        <taxon>Bacteria</taxon>
        <taxon>Pseudomonadati</taxon>
        <taxon>Pseudomonadota</taxon>
        <taxon>Alphaproteobacteria</taxon>
        <taxon>Sphingomonadales</taxon>
        <taxon>Erythrobacteraceae</taxon>
        <taxon>Croceicoccus</taxon>
    </lineage>
</organism>
<protein>
    <submittedName>
        <fullName evidence="2">Alkene reductase</fullName>
    </submittedName>
</protein>
<accession>A0ABU2ZKJ5</accession>
<dbReference type="InterPro" id="IPR001155">
    <property type="entry name" value="OxRdtase_FMN_N"/>
</dbReference>
<comment type="caution">
    <text evidence="2">The sequence shown here is derived from an EMBL/GenBank/DDBJ whole genome shotgun (WGS) entry which is preliminary data.</text>
</comment>
<name>A0ABU2ZKJ5_9SPHN</name>
<dbReference type="InterPro" id="IPR013785">
    <property type="entry name" value="Aldolase_TIM"/>
</dbReference>
<evidence type="ECO:0000259" key="1">
    <source>
        <dbReference type="Pfam" id="PF00724"/>
    </source>
</evidence>
<dbReference type="RefSeq" id="WP_311341708.1">
    <property type="nucleotide sequence ID" value="NZ_JAVRHS010000018.1"/>
</dbReference>
<dbReference type="EMBL" id="JAVRHS010000018">
    <property type="protein sequence ID" value="MDT0577134.1"/>
    <property type="molecule type" value="Genomic_DNA"/>
</dbReference>